<dbReference type="Proteomes" id="UP000245802">
    <property type="component" value="Chromosome"/>
</dbReference>
<proteinExistence type="predicted"/>
<dbReference type="GO" id="GO:0009245">
    <property type="term" value="P:lipid A biosynthetic process"/>
    <property type="evidence" value="ECO:0007669"/>
    <property type="project" value="TreeGrafter"/>
</dbReference>
<dbReference type="Gene3D" id="3.60.21.10">
    <property type="match status" value="1"/>
</dbReference>
<dbReference type="AlphaFoldDB" id="A0A2Z3GRB0"/>
<keyword evidence="5" id="KW-1185">Reference proteome</keyword>
<accession>A0A2Z3GRB0</accession>
<keyword evidence="1" id="KW-0479">Metal-binding</keyword>
<protein>
    <submittedName>
        <fullName evidence="4">Metallophosphoesterase</fullName>
    </submittedName>
</protein>
<dbReference type="SUPFAM" id="SSF56300">
    <property type="entry name" value="Metallo-dependent phosphatases"/>
    <property type="match status" value="1"/>
</dbReference>
<keyword evidence="2" id="KW-0378">Hydrolase</keyword>
<evidence type="ECO:0000313" key="4">
    <source>
        <dbReference type="EMBL" id="AWM36889.1"/>
    </source>
</evidence>
<name>A0A2Z3GRB0_9BACT</name>
<dbReference type="RefSeq" id="WP_109570873.1">
    <property type="nucleotide sequence ID" value="NZ_CP025958.1"/>
</dbReference>
<reference evidence="4 5" key="1">
    <citation type="submission" date="2018-01" db="EMBL/GenBank/DDBJ databases">
        <title>G. obscuriglobus.</title>
        <authorList>
            <person name="Franke J."/>
            <person name="Blomberg W."/>
            <person name="Selmecki A."/>
        </authorList>
    </citation>
    <scope>NUCLEOTIDE SEQUENCE [LARGE SCALE GENOMIC DNA]</scope>
    <source>
        <strain evidence="4 5">DSM 5831</strain>
    </source>
</reference>
<dbReference type="PANTHER" id="PTHR31302">
    <property type="entry name" value="TRANSMEMBRANE PROTEIN WITH METALLOPHOSPHOESTERASE DOMAIN-RELATED"/>
    <property type="match status" value="1"/>
</dbReference>
<evidence type="ECO:0000256" key="2">
    <source>
        <dbReference type="ARBA" id="ARBA00022801"/>
    </source>
</evidence>
<dbReference type="GO" id="GO:0046872">
    <property type="term" value="F:metal ion binding"/>
    <property type="evidence" value="ECO:0007669"/>
    <property type="project" value="UniProtKB-KW"/>
</dbReference>
<feature type="domain" description="Calcineurin-like phosphoesterase" evidence="3">
    <location>
        <begin position="68"/>
        <end position="241"/>
    </location>
</feature>
<dbReference type="InterPro" id="IPR004843">
    <property type="entry name" value="Calcineurin-like_PHP"/>
</dbReference>
<dbReference type="Pfam" id="PF00149">
    <property type="entry name" value="Metallophos"/>
    <property type="match status" value="1"/>
</dbReference>
<dbReference type="GO" id="GO:0016020">
    <property type="term" value="C:membrane"/>
    <property type="evidence" value="ECO:0007669"/>
    <property type="project" value="GOC"/>
</dbReference>
<sequence length="301" mass="31941">MLTTGDCPSVFAGATPGDSIGGLARRAARAVGRSWARLGYAYHVEPTWLAVNRVDLPIKDLPAALAGLRIAHLSDFHCGSHIPTGYLEGVIERAAQEAPDLIALTGDFIDRGPEHAAGAARLFRSLEAPLGVFAVLGNHDFSVHVPRGKRKHHGLDHVVANALGAEGVTVLRNRSVAVSHGGESLVVAGIDDLWSGESDVPAALGGACERSPRVLLAHNPESAAHLGSHRADLVLSGHTHGGQINWPGLGRLFLHRSARRWAAGLYPVPHGHLYVNTGVGFGWRFRFGVRPELAILTLRSA</sequence>
<dbReference type="CDD" id="cd07385">
    <property type="entry name" value="MPP_YkuE_C"/>
    <property type="match status" value="1"/>
</dbReference>
<evidence type="ECO:0000259" key="3">
    <source>
        <dbReference type="Pfam" id="PF00149"/>
    </source>
</evidence>
<dbReference type="KEGG" id="gog:C1280_07555"/>
<dbReference type="GO" id="GO:0008758">
    <property type="term" value="F:UDP-2,3-diacylglucosamine hydrolase activity"/>
    <property type="evidence" value="ECO:0007669"/>
    <property type="project" value="TreeGrafter"/>
</dbReference>
<dbReference type="PANTHER" id="PTHR31302:SF31">
    <property type="entry name" value="PHOSPHODIESTERASE YAEI"/>
    <property type="match status" value="1"/>
</dbReference>
<dbReference type="InterPro" id="IPR029052">
    <property type="entry name" value="Metallo-depent_PP-like"/>
</dbReference>
<evidence type="ECO:0000256" key="1">
    <source>
        <dbReference type="ARBA" id="ARBA00022723"/>
    </source>
</evidence>
<dbReference type="InterPro" id="IPR051158">
    <property type="entry name" value="Metallophosphoesterase_sf"/>
</dbReference>
<evidence type="ECO:0000313" key="5">
    <source>
        <dbReference type="Proteomes" id="UP000245802"/>
    </source>
</evidence>
<dbReference type="OrthoDB" id="9780884at2"/>
<organism evidence="4 5">
    <name type="scientific">Gemmata obscuriglobus</name>
    <dbReference type="NCBI Taxonomy" id="114"/>
    <lineage>
        <taxon>Bacteria</taxon>
        <taxon>Pseudomonadati</taxon>
        <taxon>Planctomycetota</taxon>
        <taxon>Planctomycetia</taxon>
        <taxon>Gemmatales</taxon>
        <taxon>Gemmataceae</taxon>
        <taxon>Gemmata</taxon>
    </lineage>
</organism>
<gene>
    <name evidence="4" type="ORF">C1280_07555</name>
</gene>
<dbReference type="EMBL" id="CP025958">
    <property type="protein sequence ID" value="AWM36889.1"/>
    <property type="molecule type" value="Genomic_DNA"/>
</dbReference>